<organism evidence="2">
    <name type="scientific">Camponotus floridanus</name>
    <name type="common">Florida carpenter ant</name>
    <dbReference type="NCBI Taxonomy" id="104421"/>
    <lineage>
        <taxon>Eukaryota</taxon>
        <taxon>Metazoa</taxon>
        <taxon>Ecdysozoa</taxon>
        <taxon>Arthropoda</taxon>
        <taxon>Hexapoda</taxon>
        <taxon>Insecta</taxon>
        <taxon>Pterygota</taxon>
        <taxon>Neoptera</taxon>
        <taxon>Endopterygota</taxon>
        <taxon>Hymenoptera</taxon>
        <taxon>Apocrita</taxon>
        <taxon>Aculeata</taxon>
        <taxon>Formicoidea</taxon>
        <taxon>Formicidae</taxon>
        <taxon>Formicinae</taxon>
        <taxon>Camponotus</taxon>
    </lineage>
</organism>
<dbReference type="EMBL" id="GL442475">
    <property type="protein sequence ID" value="EFN63406.1"/>
    <property type="molecule type" value="Genomic_DNA"/>
</dbReference>
<protein>
    <submittedName>
        <fullName evidence="1">Uncharacterized protein</fullName>
    </submittedName>
</protein>
<reference evidence="1 2" key="1">
    <citation type="journal article" date="2010" name="Science">
        <title>Genomic comparison of the ants Camponotus floridanus and Harpegnathos saltator.</title>
        <authorList>
            <person name="Bonasio R."/>
            <person name="Zhang G."/>
            <person name="Ye C."/>
            <person name="Mutti N.S."/>
            <person name="Fang X."/>
            <person name="Qin N."/>
            <person name="Donahue G."/>
            <person name="Yang P."/>
            <person name="Li Q."/>
            <person name="Li C."/>
            <person name="Zhang P."/>
            <person name="Huang Z."/>
            <person name="Berger S.L."/>
            <person name="Reinberg D."/>
            <person name="Wang J."/>
            <person name="Liebig J."/>
        </authorList>
    </citation>
    <scope>NUCLEOTIDE SEQUENCE [LARGE SCALE GENOMIC DNA]</scope>
    <source>
        <strain evidence="2">C129</strain>
    </source>
</reference>
<feature type="non-terminal residue" evidence="1">
    <location>
        <position position="42"/>
    </location>
</feature>
<gene>
    <name evidence="1" type="ORF">EAG_12812</name>
</gene>
<keyword evidence="2" id="KW-1185">Reference proteome</keyword>
<feature type="non-terminal residue" evidence="1">
    <location>
        <position position="1"/>
    </location>
</feature>
<evidence type="ECO:0000313" key="1">
    <source>
        <dbReference type="EMBL" id="EFN63406.1"/>
    </source>
</evidence>
<evidence type="ECO:0000313" key="2">
    <source>
        <dbReference type="Proteomes" id="UP000000311"/>
    </source>
</evidence>
<dbReference type="AlphaFoldDB" id="E2AT32"/>
<dbReference type="InParanoid" id="E2AT32"/>
<proteinExistence type="predicted"/>
<dbReference type="Proteomes" id="UP000000311">
    <property type="component" value="Unassembled WGS sequence"/>
</dbReference>
<accession>E2AT32</accession>
<sequence length="42" mass="4616">LLDRILTINYGDKTLNGLPARGCPQGDVPSSLLWCLVVDEFL</sequence>
<name>E2AT32_CAMFO</name>